<dbReference type="InterPro" id="IPR000330">
    <property type="entry name" value="SNF2_N"/>
</dbReference>
<name>A0A3P6CTE2_BRACM</name>
<dbReference type="InterPro" id="IPR011990">
    <property type="entry name" value="TPR-like_helical_dom_sf"/>
</dbReference>
<dbReference type="Gene3D" id="1.25.40.10">
    <property type="entry name" value="Tetratricopeptide repeat domain"/>
    <property type="match status" value="2"/>
</dbReference>
<dbReference type="InterPro" id="IPR013083">
    <property type="entry name" value="Znf_RING/FYVE/PHD"/>
</dbReference>
<dbReference type="PANTHER" id="PTHR45081:SF1">
    <property type="entry name" value="EF HAND FAMILY PROTEIN, PUTATIVE, EXPRESSED-RELATED"/>
    <property type="match status" value="1"/>
</dbReference>
<evidence type="ECO:0000313" key="13">
    <source>
        <dbReference type="EMBL" id="VDD16928.1"/>
    </source>
</evidence>
<dbReference type="GO" id="GO:0016787">
    <property type="term" value="F:hydrolase activity"/>
    <property type="evidence" value="ECO:0007669"/>
    <property type="project" value="UniProtKB-KW"/>
</dbReference>
<dbReference type="PROSITE" id="PS50293">
    <property type="entry name" value="TPR_REGION"/>
    <property type="match status" value="2"/>
</dbReference>
<dbReference type="SMART" id="SM00184">
    <property type="entry name" value="RING"/>
    <property type="match status" value="1"/>
</dbReference>
<dbReference type="Gene3D" id="3.40.50.10810">
    <property type="entry name" value="Tandem AAA-ATPase domain"/>
    <property type="match status" value="1"/>
</dbReference>
<dbReference type="PROSITE" id="PS50089">
    <property type="entry name" value="ZF_RING_2"/>
    <property type="match status" value="1"/>
</dbReference>
<feature type="repeat" description="TPR" evidence="7">
    <location>
        <begin position="376"/>
        <end position="409"/>
    </location>
</feature>
<reference evidence="13" key="1">
    <citation type="submission" date="2018-11" db="EMBL/GenBank/DDBJ databases">
        <authorList>
            <consortium name="Genoscope - CEA"/>
            <person name="William W."/>
        </authorList>
    </citation>
    <scope>NUCLEOTIDE SEQUENCE</scope>
</reference>
<keyword evidence="5" id="KW-0862">Zinc</keyword>
<evidence type="ECO:0000256" key="4">
    <source>
        <dbReference type="ARBA" id="ARBA00022801"/>
    </source>
</evidence>
<evidence type="ECO:0000256" key="6">
    <source>
        <dbReference type="PROSITE-ProRule" id="PRU00175"/>
    </source>
</evidence>
<protein>
    <submittedName>
        <fullName evidence="13">Uncharacterized protein</fullName>
    </submittedName>
</protein>
<keyword evidence="2" id="KW-0479">Metal-binding</keyword>
<dbReference type="PROSITE" id="PS51194">
    <property type="entry name" value="HELICASE_CTER"/>
    <property type="match status" value="1"/>
</dbReference>
<sequence>MATRGSRSEKVKRIFQQFDGNRDGGLNREEMAALVVAVNPRVKFSDEQINAILDEVFRTYAEFIDPAKGLTYDGLLRTYDDGAGDVDRDFDALGLELNPEETIITKGASEASSSSIADERAVEAQKKQRTAAWAVSPNHGIVFDDTWKLVDDLEILIKRLKSKQEKVNNNSNNNNADAFSDAGWSRELGPSTELSDKRIYWEESSHDYNVFVKELGVLRSKADGARSREEAFDGHMAIGRVLYEHQLFKEALVSFKRACELQPTDVRPHFKAGNCLYVLGKCKESKEEFLLALEAAESGGNQWAYLLPQIYVNLGISLEGEGMVLSACEYYREAAILCPTHYRALKLLGSALFGVGEYRAAVKALEEAIYLKPDYADAHCDLGSSLHSMGEDERAIEVFQRAIDLKPGHVDALYNLGGLYMDLGRFQRASEMYTRVLAVWPNHWRAQLNKAVSLLGAGETEEAKRALKEALKLTNRVELHDAVSHLKHLQKKKKGKKNGSGNGGEGGPFIIVEASKFKTVGEKTTLRPDLATALQVRAFQKVTRLGKCDVEGVRKEMRDNDVPVSYSGSGGPTKSIRKPNLEEILRRLLVSLKPETFQGAIKAINERILSVLDDSGSGRVDMGMFYAVIAPLCGGHSDKRKRVAFEALLWRPVNEGSSQITKTDADKYIKLLRAIYIPSHGMSEMLEVHGEEEAGSSVTVTFNQFLAMFDDPDWGFGIMSTILKLEGNDRNRHGNHVCSVCRYPIIGSRFKEVKARFSLCNQCYSEGKVPPSFKQEEYRFREYGSEAEAMKAKCVCFSGHFPLLCATILINPNSSIAFRQFLGAMKLRKKAIHPSNEDLSDVTFDFSKQVLSLIVHLEIVDNVGDDESSSDGVGSEFQAEEEELQLLPLPNLVPAPAPVPLMRKGTKRKASREKGKLLWEIWEKEDQKWVDEHKTEDGDLEQLNNVITETTEPPPDFIMPLFRYQKEFLAWAIKQEQSAAAGGILADEMGMGKTIQAISLVLARREAVGFTLVICPLVAVSQWLDEIARCTSPGSAKVLVYHGAKKVKNAEEFRKYDFVLTTYSTVENGYRGCIVSPEKQCEFCSESFSPQKLIIHNKYFCGPLAVKTTEQTLEEDQIGSVVKEKPILHSVRWNRIILDEAHNIKERSSSTAKAVFALEANYRWALSGTPLQNHVGEFYSLIRFLQILPYSYYFCRDCDCSILDYTKHTRCHSCPHQAARHFCWWGKNVTKVYGNQERGKRAMIVFKKVLKDILIRRTKLELAADLALPPRIITLRRDALDDEEFDYYESLYENSQAQFNTYVQGGTWMKKDADIFVLLFRLRQAVDHQYLVEYSPSNLNDENKKEHECGLCHEPAEDNVVTSCAHVFCKACLIDFSASLRKVSCPTCSKLLTVDWTAKAGTEQQAESKTTLKGFRASSIMNLIKLDDFQTSTKIEALREEIRLMVERDGSAKAIVFSQFTSFLDLINYSLGKSGVSCAQLVGDMPRAAKDVAINKFREDPDCRVFLMSFKAGGVALNLTVASHVFMMDPCWNPAVERQAQDRIHRIGQYKPIRVVKFIIENTVEERIIELQKKKELLFEGTVDGSQEAMRKLTRDDMKFLFTIYN</sequence>
<feature type="region of interest" description="Disordered" evidence="8">
    <location>
        <begin position="485"/>
        <end position="506"/>
    </location>
</feature>
<dbReference type="GO" id="GO:0005737">
    <property type="term" value="C:cytoplasm"/>
    <property type="evidence" value="ECO:0007669"/>
    <property type="project" value="UniProtKB-ARBA"/>
</dbReference>
<proteinExistence type="inferred from homology"/>
<evidence type="ECO:0000259" key="11">
    <source>
        <dbReference type="PROSITE" id="PS51192"/>
    </source>
</evidence>
<evidence type="ECO:0000256" key="7">
    <source>
        <dbReference type="PROSITE-ProRule" id="PRU00339"/>
    </source>
</evidence>
<dbReference type="CDD" id="cd18793">
    <property type="entry name" value="SF2_C_SNF"/>
    <property type="match status" value="1"/>
</dbReference>
<dbReference type="Pfam" id="PF00176">
    <property type="entry name" value="SNF2-rel_dom"/>
    <property type="match status" value="1"/>
</dbReference>
<comment type="similarity">
    <text evidence="1">Belongs to the SNF2/RAD54 helicase family. RAD16 subfamily.</text>
</comment>
<dbReference type="SMART" id="SM00028">
    <property type="entry name" value="TPR"/>
    <property type="match status" value="7"/>
</dbReference>
<feature type="domain" description="EF-hand" evidence="10">
    <location>
        <begin position="6"/>
        <end position="41"/>
    </location>
</feature>
<dbReference type="InterPro" id="IPR014001">
    <property type="entry name" value="Helicase_ATP-bd"/>
</dbReference>
<dbReference type="CDD" id="cd18008">
    <property type="entry name" value="DEXDc_SHPRH-like"/>
    <property type="match status" value="1"/>
</dbReference>
<dbReference type="Pfam" id="PF00097">
    <property type="entry name" value="zf-C3HC4"/>
    <property type="match status" value="1"/>
</dbReference>
<dbReference type="SUPFAM" id="SSF47473">
    <property type="entry name" value="EF-hand"/>
    <property type="match status" value="1"/>
</dbReference>
<dbReference type="GO" id="GO:0008270">
    <property type="term" value="F:zinc ion binding"/>
    <property type="evidence" value="ECO:0007669"/>
    <property type="project" value="UniProtKB-KW"/>
</dbReference>
<dbReference type="PROSITE" id="PS51192">
    <property type="entry name" value="HELICASE_ATP_BIND_1"/>
    <property type="match status" value="1"/>
</dbReference>
<evidence type="ECO:0000259" key="12">
    <source>
        <dbReference type="PROSITE" id="PS51194"/>
    </source>
</evidence>
<dbReference type="PROSITE" id="PS50222">
    <property type="entry name" value="EF_HAND_2"/>
    <property type="match status" value="1"/>
</dbReference>
<keyword evidence="4" id="KW-0378">Hydrolase</keyword>
<dbReference type="InterPro" id="IPR011992">
    <property type="entry name" value="EF-hand-dom_pair"/>
</dbReference>
<organism evidence="13">
    <name type="scientific">Brassica campestris</name>
    <name type="common">Field mustard</name>
    <dbReference type="NCBI Taxonomy" id="3711"/>
    <lineage>
        <taxon>Eukaryota</taxon>
        <taxon>Viridiplantae</taxon>
        <taxon>Streptophyta</taxon>
        <taxon>Embryophyta</taxon>
        <taxon>Tracheophyta</taxon>
        <taxon>Spermatophyta</taxon>
        <taxon>Magnoliopsida</taxon>
        <taxon>eudicotyledons</taxon>
        <taxon>Gunneridae</taxon>
        <taxon>Pentapetalae</taxon>
        <taxon>rosids</taxon>
        <taxon>malvids</taxon>
        <taxon>Brassicales</taxon>
        <taxon>Brassicaceae</taxon>
        <taxon>Brassiceae</taxon>
        <taxon>Brassica</taxon>
    </lineage>
</organism>
<evidence type="ECO:0000256" key="5">
    <source>
        <dbReference type="ARBA" id="ARBA00022833"/>
    </source>
</evidence>
<dbReference type="SMART" id="SM00487">
    <property type="entry name" value="DEXDc"/>
    <property type="match status" value="1"/>
</dbReference>
<dbReference type="Gene3D" id="1.10.238.10">
    <property type="entry name" value="EF-hand"/>
    <property type="match status" value="1"/>
</dbReference>
<dbReference type="SUPFAM" id="SSF48452">
    <property type="entry name" value="TPR-like"/>
    <property type="match status" value="1"/>
</dbReference>
<feature type="domain" description="RING-type" evidence="9">
    <location>
        <begin position="1349"/>
        <end position="1389"/>
    </location>
</feature>
<feature type="repeat" description="TPR" evidence="7">
    <location>
        <begin position="342"/>
        <end position="375"/>
    </location>
</feature>
<dbReference type="FunFam" id="1.25.40.10:FF:000466">
    <property type="entry name" value="Putative TPR repeat-containing protein"/>
    <property type="match status" value="1"/>
</dbReference>
<keyword evidence="7" id="KW-0802">TPR repeat</keyword>
<dbReference type="Pfam" id="PF00271">
    <property type="entry name" value="Helicase_C"/>
    <property type="match status" value="1"/>
</dbReference>
<dbReference type="InterPro" id="IPR017907">
    <property type="entry name" value="Znf_RING_CS"/>
</dbReference>
<feature type="repeat" description="TPR" evidence="7">
    <location>
        <begin position="232"/>
        <end position="265"/>
    </location>
</feature>
<accession>A0A3P6CTE2</accession>
<dbReference type="FunFam" id="1.25.40.10:FF:000195">
    <property type="entry name" value="Putative TPR repeat-containing protein"/>
    <property type="match status" value="1"/>
</dbReference>
<feature type="domain" description="Helicase ATP-binding" evidence="11">
    <location>
        <begin position="974"/>
        <end position="1188"/>
    </location>
</feature>
<dbReference type="FunFam" id="1.25.40.10:FF:000332">
    <property type="entry name" value="Putative tpr repeat-containing protein"/>
    <property type="match status" value="1"/>
</dbReference>
<dbReference type="GO" id="GO:0005509">
    <property type="term" value="F:calcium ion binding"/>
    <property type="evidence" value="ECO:0007669"/>
    <property type="project" value="InterPro"/>
</dbReference>
<evidence type="ECO:0000256" key="8">
    <source>
        <dbReference type="SAM" id="MobiDB-lite"/>
    </source>
</evidence>
<gene>
    <name evidence="13" type="ORF">BRAA10T42641Z</name>
</gene>
<feature type="compositionally biased region" description="Basic residues" evidence="8">
    <location>
        <begin position="485"/>
        <end position="497"/>
    </location>
</feature>
<dbReference type="SMART" id="SM00490">
    <property type="entry name" value="HELICc"/>
    <property type="match status" value="1"/>
</dbReference>
<dbReference type="Gene3D" id="3.30.40.10">
    <property type="entry name" value="Zinc/RING finger domain, C3HC4 (zinc finger)"/>
    <property type="match status" value="1"/>
</dbReference>
<dbReference type="SUPFAM" id="SSF52540">
    <property type="entry name" value="P-loop containing nucleoside triphosphate hydrolases"/>
    <property type="match status" value="2"/>
</dbReference>
<dbReference type="InterPro" id="IPR027417">
    <property type="entry name" value="P-loop_NTPase"/>
</dbReference>
<dbReference type="InterPro" id="IPR019734">
    <property type="entry name" value="TPR_rpt"/>
</dbReference>
<dbReference type="InterPro" id="IPR038718">
    <property type="entry name" value="SNF2-like_sf"/>
</dbReference>
<evidence type="ECO:0000259" key="10">
    <source>
        <dbReference type="PROSITE" id="PS50222"/>
    </source>
</evidence>
<dbReference type="InterPro" id="IPR001650">
    <property type="entry name" value="Helicase_C-like"/>
</dbReference>
<keyword evidence="3 6" id="KW-0863">Zinc-finger</keyword>
<feature type="domain" description="Helicase C-terminal" evidence="12">
    <location>
        <begin position="1430"/>
        <end position="1594"/>
    </location>
</feature>
<dbReference type="GO" id="GO:0005524">
    <property type="term" value="F:ATP binding"/>
    <property type="evidence" value="ECO:0007669"/>
    <property type="project" value="InterPro"/>
</dbReference>
<evidence type="ECO:0000256" key="3">
    <source>
        <dbReference type="ARBA" id="ARBA00022771"/>
    </source>
</evidence>
<dbReference type="InterPro" id="IPR049730">
    <property type="entry name" value="SNF2/RAD54-like_C"/>
</dbReference>
<dbReference type="FunFam" id="1.10.238.10:FF:000173">
    <property type="entry name" value="uncharacterized TPR repeat-containing protein At1g05150-like"/>
    <property type="match status" value="1"/>
</dbReference>
<dbReference type="Pfam" id="PF13432">
    <property type="entry name" value="TPR_16"/>
    <property type="match status" value="2"/>
</dbReference>
<evidence type="ECO:0000259" key="9">
    <source>
        <dbReference type="PROSITE" id="PS50089"/>
    </source>
</evidence>
<evidence type="ECO:0000256" key="1">
    <source>
        <dbReference type="ARBA" id="ARBA00008438"/>
    </source>
</evidence>
<dbReference type="SUPFAM" id="SSF57850">
    <property type="entry name" value="RING/U-box"/>
    <property type="match status" value="1"/>
</dbReference>
<dbReference type="Gene3D" id="3.40.50.300">
    <property type="entry name" value="P-loop containing nucleotide triphosphate hydrolases"/>
    <property type="match status" value="1"/>
</dbReference>
<dbReference type="InterPro" id="IPR001841">
    <property type="entry name" value="Znf_RING"/>
</dbReference>
<dbReference type="PANTHER" id="PTHR45081">
    <property type="entry name" value="EF HAND FAMILY PROTEIN, PUTATIVE, EXPRESSED-RELATED"/>
    <property type="match status" value="1"/>
</dbReference>
<dbReference type="EMBL" id="LR031577">
    <property type="protein sequence ID" value="VDD16928.1"/>
    <property type="molecule type" value="Genomic_DNA"/>
</dbReference>
<dbReference type="InterPro" id="IPR018957">
    <property type="entry name" value="Znf_C3HC4_RING-type"/>
</dbReference>
<dbReference type="InterPro" id="IPR002048">
    <property type="entry name" value="EF_hand_dom"/>
</dbReference>
<evidence type="ECO:0000256" key="2">
    <source>
        <dbReference type="ARBA" id="ARBA00022723"/>
    </source>
</evidence>
<dbReference type="PROSITE" id="PS00518">
    <property type="entry name" value="ZF_RING_1"/>
    <property type="match status" value="1"/>
</dbReference>
<feature type="repeat" description="TPR" evidence="7">
    <location>
        <begin position="410"/>
        <end position="443"/>
    </location>
</feature>
<dbReference type="PROSITE" id="PS50005">
    <property type="entry name" value="TPR"/>
    <property type="match status" value="4"/>
</dbReference>